<proteinExistence type="predicted"/>
<evidence type="ECO:0000313" key="2">
    <source>
        <dbReference type="EMBL" id="WPK11820.1"/>
    </source>
</evidence>
<dbReference type="InterPro" id="IPR008979">
    <property type="entry name" value="Galactose-bd-like_sf"/>
</dbReference>
<dbReference type="SUPFAM" id="SSF49785">
    <property type="entry name" value="Galactose-binding domain-like"/>
    <property type="match status" value="1"/>
</dbReference>
<dbReference type="RefSeq" id="WP_319836735.1">
    <property type="nucleotide sequence ID" value="NZ_CP137624.1"/>
</dbReference>
<dbReference type="InterPro" id="IPR001870">
    <property type="entry name" value="B30.2/SPRY"/>
</dbReference>
<dbReference type="CDD" id="cd11709">
    <property type="entry name" value="SPRY"/>
    <property type="match status" value="1"/>
</dbReference>
<dbReference type="SUPFAM" id="SSF49899">
    <property type="entry name" value="Concanavalin A-like lectins/glucanases"/>
    <property type="match status" value="1"/>
</dbReference>
<dbReference type="Proteomes" id="UP001322664">
    <property type="component" value="Chromosome"/>
</dbReference>
<gene>
    <name evidence="2" type="ORF">R6U77_18300</name>
</gene>
<organism evidence="2 3">
    <name type="scientific">Lysinibacillus louembei</name>
    <dbReference type="NCBI Taxonomy" id="1470088"/>
    <lineage>
        <taxon>Bacteria</taxon>
        <taxon>Bacillati</taxon>
        <taxon>Bacillota</taxon>
        <taxon>Bacilli</taxon>
        <taxon>Bacillales</taxon>
        <taxon>Bacillaceae</taxon>
        <taxon>Lysinibacillus</taxon>
    </lineage>
</organism>
<name>A0ABZ0RUK6_9BACI</name>
<dbReference type="EMBL" id="CP137624">
    <property type="protein sequence ID" value="WPK11820.1"/>
    <property type="molecule type" value="Genomic_DNA"/>
</dbReference>
<dbReference type="Gene3D" id="2.60.120.920">
    <property type="match status" value="1"/>
</dbReference>
<keyword evidence="3" id="KW-1185">Reference proteome</keyword>
<dbReference type="InterPro" id="IPR043136">
    <property type="entry name" value="B30.2/SPRY_sf"/>
</dbReference>
<dbReference type="Gene3D" id="2.60.120.260">
    <property type="entry name" value="Galactose-binding domain-like"/>
    <property type="match status" value="1"/>
</dbReference>
<accession>A0ABZ0RUK6</accession>
<dbReference type="InterPro" id="IPR013320">
    <property type="entry name" value="ConA-like_dom_sf"/>
</dbReference>
<feature type="domain" description="B30.2/SPRY" evidence="1">
    <location>
        <begin position="1"/>
        <end position="161"/>
    </location>
</feature>
<protein>
    <submittedName>
        <fullName evidence="2">SPRY domain-containing protein</fullName>
    </submittedName>
</protein>
<reference evidence="2 3" key="1">
    <citation type="submission" date="2023-09" db="EMBL/GenBank/DDBJ databases">
        <authorList>
            <person name="Page C.A."/>
            <person name="Perez-Diaz I.M."/>
        </authorList>
    </citation>
    <scope>NUCLEOTIDE SEQUENCE [LARGE SCALE GENOMIC DNA]</scope>
    <source>
        <strain evidence="2 3">Ll15</strain>
    </source>
</reference>
<dbReference type="PROSITE" id="PS50188">
    <property type="entry name" value="B302_SPRY"/>
    <property type="match status" value="1"/>
</dbReference>
<evidence type="ECO:0000313" key="3">
    <source>
        <dbReference type="Proteomes" id="UP001322664"/>
    </source>
</evidence>
<evidence type="ECO:0000259" key="1">
    <source>
        <dbReference type="PROSITE" id="PS50188"/>
    </source>
</evidence>
<sequence>MAIVTLDSSIGTGTLSNGNLTNTASNGIRISTEWKNSGKWYFEASVGAGTSHRVDIVTTNPVFGSGASSSSTQFFWSNNGSLGGAVTRTSFTAPYATGDILGVALNIDHGDLEFFINGISQGKNIGFLNDFFPHKPINIGVGGSASTGTRTMTVNFGASDFSHNIPKEYYSYDGSQKGIIGKALLLSNEKTYSLLKEDVKNVIPAMTSNTIPYGIVRASGFYTTTPAYYGFNHNNTTESQAWITNASKNGWLSYEFTSKKRLVSYSVSSQMSGGSTSNATLINRAPKDWTFEGSNDDGITWSILDTQTNQTSWTIGQKRNFLISKQNFYKIYRINVFANNGDTYLSIGELEMFESPYNLIEMPSHKKNNFVQYGEDSFTEFNTIFASKNYILQDTISENEEGLWTAQLNRKPLSISFD</sequence>